<accession>A0A7V8TA30</accession>
<organism evidence="6">
    <name type="scientific">Pectobacterium versatile</name>
    <dbReference type="NCBI Taxonomy" id="2488639"/>
    <lineage>
        <taxon>Bacteria</taxon>
        <taxon>Pseudomonadati</taxon>
        <taxon>Pseudomonadota</taxon>
        <taxon>Gammaproteobacteria</taxon>
        <taxon>Enterobacterales</taxon>
        <taxon>Pectobacteriaceae</taxon>
        <taxon>Pectobacterium</taxon>
    </lineage>
</organism>
<dbReference type="EMBL" id="PDVW01000026">
    <property type="protein sequence ID" value="POY48686.1"/>
    <property type="molecule type" value="Genomic_DNA"/>
</dbReference>
<dbReference type="PROSITE" id="PS50949">
    <property type="entry name" value="HTH_GNTR"/>
    <property type="match status" value="1"/>
</dbReference>
<evidence type="ECO:0000313" key="8">
    <source>
        <dbReference type="Proteomes" id="UP000237284"/>
    </source>
</evidence>
<dbReference type="Gene3D" id="1.20.120.530">
    <property type="entry name" value="GntR ligand-binding domain-like"/>
    <property type="match status" value="1"/>
</dbReference>
<feature type="region of interest" description="Disordered" evidence="4">
    <location>
        <begin position="231"/>
        <end position="267"/>
    </location>
</feature>
<feature type="domain" description="HTH gntR-type" evidence="5">
    <location>
        <begin position="14"/>
        <end position="81"/>
    </location>
</feature>
<protein>
    <submittedName>
        <fullName evidence="6">GntR family transcriptional regulator</fullName>
    </submittedName>
</protein>
<dbReference type="Gene3D" id="1.10.10.10">
    <property type="entry name" value="Winged helix-like DNA-binding domain superfamily/Winged helix DNA-binding domain"/>
    <property type="match status" value="1"/>
</dbReference>
<evidence type="ECO:0000313" key="6">
    <source>
        <dbReference type="EMBL" id="POY48686.1"/>
    </source>
</evidence>
<sequence length="267" mass="31227">MRAGTQKSSKDRPEALAERVYQTLKNDIFDFRLMPGDRFSENEIAERMSVSRTPVRQALFWLEREGYVEVYFRSGWQVRPFDFEYFEELYDFRIVLEREAIRRLCGMPPGRCAELLADLKRFWIEEPRLDDGKIVSRYDEGFHRGLVMAAGNSEMARVHGELTEKIRIIRRLDFTREDRIDATYKEHARILLAILQQHTEEAQRILTDHIAVSKAEVRKITLHMLQQARPQSISTQSISTTSVSTERVSPDASHDSILTQHDLRANK</sequence>
<dbReference type="PANTHER" id="PTHR43537">
    <property type="entry name" value="TRANSCRIPTIONAL REGULATOR, GNTR FAMILY"/>
    <property type="match status" value="1"/>
</dbReference>
<dbReference type="EMBL" id="CP065030">
    <property type="protein sequence ID" value="QPK13972.1"/>
    <property type="molecule type" value="Genomic_DNA"/>
</dbReference>
<dbReference type="Pfam" id="PF07729">
    <property type="entry name" value="FCD"/>
    <property type="match status" value="1"/>
</dbReference>
<evidence type="ECO:0000259" key="5">
    <source>
        <dbReference type="PROSITE" id="PS50949"/>
    </source>
</evidence>
<gene>
    <name evidence="7" type="ORF">F131LOC_011080</name>
    <name evidence="6" type="ORF">F131LOC_03537</name>
</gene>
<evidence type="ECO:0000256" key="1">
    <source>
        <dbReference type="ARBA" id="ARBA00023015"/>
    </source>
</evidence>
<evidence type="ECO:0000313" key="7">
    <source>
        <dbReference type="EMBL" id="QPK13972.1"/>
    </source>
</evidence>
<dbReference type="SUPFAM" id="SSF48008">
    <property type="entry name" value="GntR ligand-binding domain-like"/>
    <property type="match status" value="1"/>
</dbReference>
<dbReference type="PRINTS" id="PR00035">
    <property type="entry name" value="HTHGNTR"/>
</dbReference>
<dbReference type="SMART" id="SM00345">
    <property type="entry name" value="HTH_GNTR"/>
    <property type="match status" value="1"/>
</dbReference>
<dbReference type="InterPro" id="IPR011711">
    <property type="entry name" value="GntR_C"/>
</dbReference>
<dbReference type="CDD" id="cd07377">
    <property type="entry name" value="WHTH_GntR"/>
    <property type="match status" value="1"/>
</dbReference>
<evidence type="ECO:0000256" key="4">
    <source>
        <dbReference type="SAM" id="MobiDB-lite"/>
    </source>
</evidence>
<dbReference type="GO" id="GO:0003700">
    <property type="term" value="F:DNA-binding transcription factor activity"/>
    <property type="evidence" value="ECO:0007669"/>
    <property type="project" value="InterPro"/>
</dbReference>
<evidence type="ECO:0000256" key="2">
    <source>
        <dbReference type="ARBA" id="ARBA00023125"/>
    </source>
</evidence>
<keyword evidence="1" id="KW-0805">Transcription regulation</keyword>
<dbReference type="InterPro" id="IPR008920">
    <property type="entry name" value="TF_FadR/GntR_C"/>
</dbReference>
<dbReference type="SUPFAM" id="SSF46785">
    <property type="entry name" value="Winged helix' DNA-binding domain"/>
    <property type="match status" value="1"/>
</dbReference>
<dbReference type="Pfam" id="PF00392">
    <property type="entry name" value="GntR"/>
    <property type="match status" value="1"/>
</dbReference>
<dbReference type="Proteomes" id="UP000237284">
    <property type="component" value="Chromosome"/>
</dbReference>
<reference evidence="6" key="1">
    <citation type="submission" date="2017-12" db="EMBL/GenBank/DDBJ databases">
        <title>First report on the novel genomospecies/subspecies of Pectobacterium carotovorum in Russia.</title>
        <authorList>
            <person name="Shirshikov F.V."/>
            <person name="Miroshnikov K."/>
            <person name="Toshakov S.V."/>
            <person name="Kabanova A.P."/>
            <person name="Barannik A.P."/>
            <person name="Shneider M."/>
            <person name="Ignatov A.N."/>
            <person name="Miroshnikov K.A."/>
        </authorList>
    </citation>
    <scope>NUCLEOTIDE SEQUENCE [LARGE SCALE GENOMIC DNA]</scope>
    <source>
        <strain evidence="6">F131</strain>
    </source>
</reference>
<dbReference type="AlphaFoldDB" id="A0A7V8TA30"/>
<dbReference type="RefSeq" id="WP_103972187.1">
    <property type="nucleotide sequence ID" value="NZ_CAKLHY010000017.1"/>
</dbReference>
<keyword evidence="2" id="KW-0238">DNA-binding</keyword>
<dbReference type="PANTHER" id="PTHR43537:SF5">
    <property type="entry name" value="UXU OPERON TRANSCRIPTIONAL REGULATOR"/>
    <property type="match status" value="1"/>
</dbReference>
<name>A0A7V8TA30_9GAMM</name>
<proteinExistence type="predicted"/>
<reference evidence="7 8" key="2">
    <citation type="submission" date="2020-11" db="EMBL/GenBank/DDBJ databases">
        <title>Complete genome sequence of Pectobacterium versatile F131.</title>
        <authorList>
            <person name="Shirshikov F.V."/>
            <person name="Miroshnikov K."/>
            <person name="Toshakov S.V."/>
            <person name="Kabanova A.P."/>
            <person name="Barannik A.P."/>
            <person name="Shneider M."/>
            <person name="Ignatov A.N."/>
            <person name="Miroshnikov K.A."/>
            <person name="Mikhailova Y.V."/>
            <person name="Shelenkov A."/>
            <person name="Yanushevich Y.G."/>
            <person name="Evseev P.V."/>
        </authorList>
    </citation>
    <scope>NUCLEOTIDE SEQUENCE [LARGE SCALE GENOMIC DNA]</scope>
    <source>
        <strain evidence="7 8">F131</strain>
    </source>
</reference>
<feature type="compositionally biased region" description="Low complexity" evidence="4">
    <location>
        <begin position="231"/>
        <end position="245"/>
    </location>
</feature>
<dbReference type="InterPro" id="IPR000524">
    <property type="entry name" value="Tscrpt_reg_HTH_GntR"/>
</dbReference>
<dbReference type="SMART" id="SM00895">
    <property type="entry name" value="FCD"/>
    <property type="match status" value="1"/>
</dbReference>
<evidence type="ECO:0000256" key="3">
    <source>
        <dbReference type="ARBA" id="ARBA00023163"/>
    </source>
</evidence>
<dbReference type="GO" id="GO:0003677">
    <property type="term" value="F:DNA binding"/>
    <property type="evidence" value="ECO:0007669"/>
    <property type="project" value="UniProtKB-KW"/>
</dbReference>
<keyword evidence="3" id="KW-0804">Transcription</keyword>
<dbReference type="InterPro" id="IPR036388">
    <property type="entry name" value="WH-like_DNA-bd_sf"/>
</dbReference>
<dbReference type="InterPro" id="IPR036390">
    <property type="entry name" value="WH_DNA-bd_sf"/>
</dbReference>